<sequence>MYIGDMAHNEDTAHQLFSKFQDYLGQFVYGGIDGCVTTFAVVSGAVGANLDSSIIIILGFANLLADGFSMSVGAYLSAKSERDNYDKHKRTEYYEIEHYPEVEKEEVRVAYRAKGFEGELLEQVVTVITSDKDRWADDMMANELQLIQDSKSPLAIGIVTYTSFLMIGLIPLSVYLWDYFVGFPGNVFLWACLLTFTGFSIIGFLKSYVTGVNRWRGVFETLVLGALAAGVSYAVGDILERWIVG</sequence>
<gene>
    <name evidence="6" type="ORF">ABS362_04710</name>
</gene>
<keyword evidence="2 5" id="KW-0812">Transmembrane</keyword>
<comment type="caution">
    <text evidence="6">The sequence shown here is derived from an EMBL/GenBank/DDBJ whole genome shotgun (WGS) entry which is preliminary data.</text>
</comment>
<dbReference type="PANTHER" id="PTHR31851">
    <property type="entry name" value="FE(2+)/MN(2+) TRANSPORTER PCL1"/>
    <property type="match status" value="1"/>
</dbReference>
<dbReference type="Proteomes" id="UP001476807">
    <property type="component" value="Unassembled WGS sequence"/>
</dbReference>
<organism evidence="6 7">
    <name type="scientific">Pontibacter populi</name>
    <dbReference type="NCBI Taxonomy" id="890055"/>
    <lineage>
        <taxon>Bacteria</taxon>
        <taxon>Pseudomonadati</taxon>
        <taxon>Bacteroidota</taxon>
        <taxon>Cytophagia</taxon>
        <taxon>Cytophagales</taxon>
        <taxon>Hymenobacteraceae</taxon>
        <taxon>Pontibacter</taxon>
    </lineage>
</organism>
<evidence type="ECO:0000256" key="1">
    <source>
        <dbReference type="ARBA" id="ARBA00004127"/>
    </source>
</evidence>
<evidence type="ECO:0000313" key="6">
    <source>
        <dbReference type="EMBL" id="MER2996834.1"/>
    </source>
</evidence>
<dbReference type="InterPro" id="IPR008217">
    <property type="entry name" value="Ccc1_fam"/>
</dbReference>
<evidence type="ECO:0000256" key="4">
    <source>
        <dbReference type="ARBA" id="ARBA00023136"/>
    </source>
</evidence>
<reference evidence="6 7" key="1">
    <citation type="submission" date="2024-06" db="EMBL/GenBank/DDBJ databases">
        <title>Pontibacter populi HYL7-15.</title>
        <authorList>
            <person name="Kim M.K."/>
        </authorList>
    </citation>
    <scope>NUCLEOTIDE SEQUENCE [LARGE SCALE GENOMIC DNA]</scope>
    <source>
        <strain evidence="6 7">HYL7-15</strain>
    </source>
</reference>
<keyword evidence="4 5" id="KW-0472">Membrane</keyword>
<feature type="transmembrane region" description="Helical" evidence="5">
    <location>
        <begin position="154"/>
        <end position="175"/>
    </location>
</feature>
<proteinExistence type="predicted"/>
<dbReference type="RefSeq" id="WP_350411169.1">
    <property type="nucleotide sequence ID" value="NZ_JBEOKT010000003.1"/>
</dbReference>
<feature type="transmembrane region" description="Helical" evidence="5">
    <location>
        <begin position="54"/>
        <end position="78"/>
    </location>
</feature>
<name>A0ABV1RR21_9BACT</name>
<evidence type="ECO:0000256" key="2">
    <source>
        <dbReference type="ARBA" id="ARBA00022692"/>
    </source>
</evidence>
<accession>A0ABV1RR21</accession>
<evidence type="ECO:0000256" key="5">
    <source>
        <dbReference type="SAM" id="Phobius"/>
    </source>
</evidence>
<feature type="transmembrane region" description="Helical" evidence="5">
    <location>
        <begin position="187"/>
        <end position="205"/>
    </location>
</feature>
<evidence type="ECO:0000256" key="3">
    <source>
        <dbReference type="ARBA" id="ARBA00022989"/>
    </source>
</evidence>
<feature type="transmembrane region" description="Helical" evidence="5">
    <location>
        <begin position="217"/>
        <end position="235"/>
    </location>
</feature>
<feature type="transmembrane region" description="Helical" evidence="5">
    <location>
        <begin position="27"/>
        <end position="48"/>
    </location>
</feature>
<keyword evidence="7" id="KW-1185">Reference proteome</keyword>
<protein>
    <submittedName>
        <fullName evidence="6">VIT1/CCC1 transporter family protein</fullName>
    </submittedName>
</protein>
<comment type="subcellular location">
    <subcellularLocation>
        <location evidence="1">Endomembrane system</location>
        <topology evidence="1">Multi-pass membrane protein</topology>
    </subcellularLocation>
</comment>
<dbReference type="EMBL" id="JBEOKT010000003">
    <property type="protein sequence ID" value="MER2996834.1"/>
    <property type="molecule type" value="Genomic_DNA"/>
</dbReference>
<dbReference type="Pfam" id="PF01988">
    <property type="entry name" value="VIT1"/>
    <property type="match status" value="1"/>
</dbReference>
<evidence type="ECO:0000313" key="7">
    <source>
        <dbReference type="Proteomes" id="UP001476807"/>
    </source>
</evidence>
<keyword evidence="3 5" id="KW-1133">Transmembrane helix</keyword>